<name>A0ABY1QEA9_9BURK</name>
<protein>
    <submittedName>
        <fullName evidence="1">Uncharacterized protein</fullName>
    </submittedName>
</protein>
<organism evidence="1 2">
    <name type="scientific">Noviherbaspirillum suwonense</name>
    <dbReference type="NCBI Taxonomy" id="1224511"/>
    <lineage>
        <taxon>Bacteria</taxon>
        <taxon>Pseudomonadati</taxon>
        <taxon>Pseudomonadota</taxon>
        <taxon>Betaproteobacteria</taxon>
        <taxon>Burkholderiales</taxon>
        <taxon>Oxalobacteraceae</taxon>
        <taxon>Noviherbaspirillum</taxon>
    </lineage>
</organism>
<dbReference type="EMBL" id="FXUL01000011">
    <property type="protein sequence ID" value="SMP65587.1"/>
    <property type="molecule type" value="Genomic_DNA"/>
</dbReference>
<accession>A0ABY1QEA9</accession>
<evidence type="ECO:0000313" key="1">
    <source>
        <dbReference type="EMBL" id="SMP65587.1"/>
    </source>
</evidence>
<gene>
    <name evidence="1" type="ORF">SAMN06295970_1118</name>
</gene>
<sequence>MMSHHEPVAALLAIVLLLASLLLLAVATDNLHGSQQVQAEYAGFDALAKQLFGAGIAKPAAPK</sequence>
<dbReference type="RefSeq" id="WP_283443046.1">
    <property type="nucleotide sequence ID" value="NZ_FXUL01000011.1"/>
</dbReference>
<evidence type="ECO:0000313" key="2">
    <source>
        <dbReference type="Proteomes" id="UP001158049"/>
    </source>
</evidence>
<proteinExistence type="predicted"/>
<keyword evidence="2" id="KW-1185">Reference proteome</keyword>
<dbReference type="Proteomes" id="UP001158049">
    <property type="component" value="Unassembled WGS sequence"/>
</dbReference>
<reference evidence="1 2" key="1">
    <citation type="submission" date="2017-05" db="EMBL/GenBank/DDBJ databases">
        <authorList>
            <person name="Varghese N."/>
            <person name="Submissions S."/>
        </authorList>
    </citation>
    <scope>NUCLEOTIDE SEQUENCE [LARGE SCALE GENOMIC DNA]</scope>
    <source>
        <strain evidence="1 2">DSM 26001</strain>
    </source>
</reference>
<comment type="caution">
    <text evidence="1">The sequence shown here is derived from an EMBL/GenBank/DDBJ whole genome shotgun (WGS) entry which is preliminary data.</text>
</comment>